<evidence type="ECO:0000256" key="1">
    <source>
        <dbReference type="ARBA" id="ARBA00009431"/>
    </source>
</evidence>
<dbReference type="Gene3D" id="3.40.50.12670">
    <property type="match status" value="1"/>
</dbReference>
<keyword evidence="3" id="KW-0812">Transmembrane</keyword>
<dbReference type="GO" id="GO:0004185">
    <property type="term" value="F:serine-type carboxypeptidase activity"/>
    <property type="evidence" value="ECO:0007669"/>
    <property type="project" value="UniProtKB-UniRule"/>
</dbReference>
<dbReference type="InterPro" id="IPR001563">
    <property type="entry name" value="Peptidase_S10"/>
</dbReference>
<dbReference type="PROSITE" id="PS00131">
    <property type="entry name" value="CARBOXYPEPT_SER_SER"/>
    <property type="match status" value="1"/>
</dbReference>
<keyword evidence="2" id="KW-0378">Hydrolase</keyword>
<dbReference type="SUPFAM" id="SSF53474">
    <property type="entry name" value="alpha/beta-Hydrolases"/>
    <property type="match status" value="1"/>
</dbReference>
<dbReference type="OrthoDB" id="443318at2759"/>
<comment type="caution">
    <text evidence="4">The sequence shown here is derived from an EMBL/GenBank/DDBJ whole genome shotgun (WGS) entry which is preliminary data.</text>
</comment>
<keyword evidence="2" id="KW-0121">Carboxypeptidase</keyword>
<keyword evidence="3" id="KW-0472">Membrane</keyword>
<evidence type="ECO:0000313" key="4">
    <source>
        <dbReference type="EMBL" id="OWZ24694.1"/>
    </source>
</evidence>
<keyword evidence="5" id="KW-1185">Reference proteome</keyword>
<dbReference type="PRINTS" id="PR00724">
    <property type="entry name" value="CRBOXYPTASEC"/>
</dbReference>
<dbReference type="PANTHER" id="PTHR11802:SF201">
    <property type="entry name" value="CARBOXYPEPTIDASE"/>
    <property type="match status" value="1"/>
</dbReference>
<name>A0A225X3M6_9STRA</name>
<dbReference type="EC" id="3.4.16.-" evidence="2"/>
<dbReference type="Proteomes" id="UP000198211">
    <property type="component" value="Unassembled WGS sequence"/>
</dbReference>
<keyword evidence="2 4" id="KW-0645">Protease</keyword>
<dbReference type="Gene3D" id="3.40.50.1820">
    <property type="entry name" value="alpha/beta hydrolase"/>
    <property type="match status" value="1"/>
</dbReference>
<dbReference type="InterPro" id="IPR033124">
    <property type="entry name" value="Ser_caboxypep_his_AS"/>
</dbReference>
<reference evidence="5" key="1">
    <citation type="submission" date="2017-03" db="EMBL/GenBank/DDBJ databases">
        <title>Phytopthora megakarya and P. palmivora, two closely related causual agents of cacao black pod achieved similar genome size and gene model numbers by different mechanisms.</title>
        <authorList>
            <person name="Ali S."/>
            <person name="Shao J."/>
            <person name="Larry D.J."/>
            <person name="Kronmiller B."/>
            <person name="Shen D."/>
            <person name="Strem M.D."/>
            <person name="Melnick R.L."/>
            <person name="Guiltinan M.J."/>
            <person name="Tyler B.M."/>
            <person name="Meinhardt L.W."/>
            <person name="Bailey B.A."/>
        </authorList>
    </citation>
    <scope>NUCLEOTIDE SEQUENCE [LARGE SCALE GENOMIC DNA]</scope>
    <source>
        <strain evidence="5">zdho120</strain>
    </source>
</reference>
<keyword evidence="3" id="KW-1133">Transmembrane helix</keyword>
<dbReference type="GO" id="GO:0006508">
    <property type="term" value="P:proteolysis"/>
    <property type="evidence" value="ECO:0007669"/>
    <property type="project" value="UniProtKB-KW"/>
</dbReference>
<feature type="transmembrane region" description="Helical" evidence="3">
    <location>
        <begin position="41"/>
        <end position="61"/>
    </location>
</feature>
<dbReference type="AlphaFoldDB" id="A0A225X3M6"/>
<dbReference type="InterPro" id="IPR029058">
    <property type="entry name" value="AB_hydrolase_fold"/>
</dbReference>
<dbReference type="PANTHER" id="PTHR11802">
    <property type="entry name" value="SERINE PROTEASE FAMILY S10 SERINE CARBOXYPEPTIDASE"/>
    <property type="match status" value="1"/>
</dbReference>
<evidence type="ECO:0000313" key="5">
    <source>
        <dbReference type="Proteomes" id="UP000198211"/>
    </source>
</evidence>
<evidence type="ECO:0000256" key="3">
    <source>
        <dbReference type="SAM" id="Phobius"/>
    </source>
</evidence>
<proteinExistence type="inferred from homology"/>
<accession>A0A225X3M6</accession>
<evidence type="ECO:0000256" key="2">
    <source>
        <dbReference type="RuleBase" id="RU361156"/>
    </source>
</evidence>
<gene>
    <name evidence="4" type="ORF">PHMEG_000217</name>
</gene>
<dbReference type="EMBL" id="NBNE01000005">
    <property type="protein sequence ID" value="OWZ24694.1"/>
    <property type="molecule type" value="Genomic_DNA"/>
</dbReference>
<dbReference type="FunFam" id="3.40.50.12670:FF:000008">
    <property type="entry name" value="Carboxypeptidase"/>
    <property type="match status" value="1"/>
</dbReference>
<protein>
    <recommendedName>
        <fullName evidence="2">Carboxypeptidase</fullName>
        <ecNumber evidence="2">3.4.16.-</ecNumber>
    </recommendedName>
</protein>
<sequence>MYLRSDPLNETLPLTRGLRSRQTLPTAGRSRRLLSSSARRFIRYGVACLLFLAVGDLMVTLQHSLQTENLIRTGERKAQPTTMEDSADAEAPGLPIEPFPGSADEILSLAGKPSDYTARLFSGYLPLNNGGHAFYFLAESQSSSSQSDPVLLWLNGGPGASSLSGCFSENGPLLVNKDGKTLRVNKFAWNQKANLLCIESPVGVGFSYNSSGVYEADDLSQAQDLQDALQKFFGKFPWLRENDFVVSGESYGGVYVPTTALAILKGNAATTDQSQKINLKKFVVGNGVNEYMGLSTTMYAYYHGLLSTDMYQKFRASCPDFREFEKSPLAAPGIGSDNNPECTSATMDVLSTLVYDRINMYDVYGSCAGSPKEDIQRLVKEILTPSAAGKMPHPVGNTMDLCLDNKHLEAYFNLAEVRDSMHANPTLAHWSADALTTATMDTIGSVLGVDHPMLQHPQMLKYTPTMNGEVTPLWRQLLESGVKGVIYHGDADLVCNALGGLWAVESLGLPRLKPRSAWTYTEGDSKQTGGFVEMFKGITYVTVKGAGHLVPMDEPKEAKQMLDLFVLNDLK</sequence>
<comment type="similarity">
    <text evidence="1 2">Belongs to the peptidase S10 family.</text>
</comment>
<organism evidence="4 5">
    <name type="scientific">Phytophthora megakarya</name>
    <dbReference type="NCBI Taxonomy" id="4795"/>
    <lineage>
        <taxon>Eukaryota</taxon>
        <taxon>Sar</taxon>
        <taxon>Stramenopiles</taxon>
        <taxon>Oomycota</taxon>
        <taxon>Peronosporomycetes</taxon>
        <taxon>Peronosporales</taxon>
        <taxon>Peronosporaceae</taxon>
        <taxon>Phytophthora</taxon>
    </lineage>
</organism>
<dbReference type="InterPro" id="IPR018202">
    <property type="entry name" value="Ser_caboxypep_ser_AS"/>
</dbReference>
<dbReference type="PROSITE" id="PS00560">
    <property type="entry name" value="CARBOXYPEPT_SER_HIS"/>
    <property type="match status" value="1"/>
</dbReference>
<dbReference type="Pfam" id="PF00450">
    <property type="entry name" value="Peptidase_S10"/>
    <property type="match status" value="1"/>
</dbReference>